<keyword evidence="12" id="KW-0175">Coiled coil</keyword>
<comment type="catalytic activity">
    <reaction evidence="11">
        <text>tRNA(Ala) + L-alanine + ATP = L-alanyl-tRNA(Ala) + AMP + diphosphate</text>
        <dbReference type="Rhea" id="RHEA:12540"/>
        <dbReference type="Rhea" id="RHEA-COMP:9657"/>
        <dbReference type="Rhea" id="RHEA-COMP:9923"/>
        <dbReference type="ChEBI" id="CHEBI:30616"/>
        <dbReference type="ChEBI" id="CHEBI:33019"/>
        <dbReference type="ChEBI" id="CHEBI:57972"/>
        <dbReference type="ChEBI" id="CHEBI:78442"/>
        <dbReference type="ChEBI" id="CHEBI:78497"/>
        <dbReference type="ChEBI" id="CHEBI:456215"/>
        <dbReference type="EC" id="6.1.1.7"/>
    </reaction>
</comment>
<accession>M1UQ42</accession>
<dbReference type="CDD" id="cd00673">
    <property type="entry name" value="AlaRS_core"/>
    <property type="match status" value="1"/>
</dbReference>
<dbReference type="Gene3D" id="3.30.980.10">
    <property type="entry name" value="Threonyl-trna Synthetase, Chain A, domain 2"/>
    <property type="match status" value="1"/>
</dbReference>
<reference evidence="14 15" key="1">
    <citation type="journal article" date="2004" name="Nature">
        <title>Genome sequence of the ultrasmall unicellular red alga Cyanidioschyzon merolae 10D.</title>
        <authorList>
            <person name="Matsuzaki M."/>
            <person name="Misumi O."/>
            <person name="Shin-i T."/>
            <person name="Maruyama S."/>
            <person name="Takahara M."/>
            <person name="Miyagishima S."/>
            <person name="Mori T."/>
            <person name="Nishida K."/>
            <person name="Yagisawa F."/>
            <person name="Nishida K."/>
            <person name="Yoshida Y."/>
            <person name="Nishimura Y."/>
            <person name="Nakao S."/>
            <person name="Kobayashi T."/>
            <person name="Momoyama Y."/>
            <person name="Higashiyama T."/>
            <person name="Minoda A."/>
            <person name="Sano M."/>
            <person name="Nomoto H."/>
            <person name="Oishi K."/>
            <person name="Hayashi H."/>
            <person name="Ohta F."/>
            <person name="Nishizaka S."/>
            <person name="Haga S."/>
            <person name="Miura S."/>
            <person name="Morishita T."/>
            <person name="Kabeya Y."/>
            <person name="Terasawa K."/>
            <person name="Suzuki Y."/>
            <person name="Ishii Y."/>
            <person name="Asakawa S."/>
            <person name="Takano H."/>
            <person name="Ohta N."/>
            <person name="Kuroiwa H."/>
            <person name="Tanaka K."/>
            <person name="Shimizu N."/>
            <person name="Sugano S."/>
            <person name="Sato N."/>
            <person name="Nozaki H."/>
            <person name="Ogasawara N."/>
            <person name="Kohara Y."/>
            <person name="Kuroiwa T."/>
        </authorList>
    </citation>
    <scope>NUCLEOTIDE SEQUENCE [LARGE SCALE GENOMIC DNA]</scope>
    <source>
        <strain evidence="14 15">10D</strain>
    </source>
</reference>
<dbReference type="InterPro" id="IPR003156">
    <property type="entry name" value="DHHA1_dom"/>
</dbReference>
<dbReference type="eggNOG" id="KOG0188">
    <property type="taxonomic scope" value="Eukaryota"/>
</dbReference>
<evidence type="ECO:0000256" key="11">
    <source>
        <dbReference type="HAMAP-Rule" id="MF_03133"/>
    </source>
</evidence>
<dbReference type="Gene3D" id="3.30.930.10">
    <property type="entry name" value="Bira Bifunctional Protein, Domain 2"/>
    <property type="match status" value="1"/>
</dbReference>
<feature type="binding site" evidence="11">
    <location>
        <position position="699"/>
    </location>
    <ligand>
        <name>Zn(2+)</name>
        <dbReference type="ChEBI" id="CHEBI:29105"/>
    </ligand>
</feature>
<evidence type="ECO:0000256" key="5">
    <source>
        <dbReference type="ARBA" id="ARBA00022741"/>
    </source>
</evidence>
<protein>
    <recommendedName>
        <fullName evidence="11">Alanine--tRNA ligase</fullName>
        <ecNumber evidence="11">6.1.1.7</ecNumber>
    </recommendedName>
    <alternativeName>
        <fullName evidence="11">Alanyl-tRNA synthetase</fullName>
        <shortName evidence="11">AlaRS</shortName>
    </alternativeName>
</protein>
<dbReference type="SUPFAM" id="SSF55186">
    <property type="entry name" value="ThrRS/AlaRS common domain"/>
    <property type="match status" value="1"/>
</dbReference>
<evidence type="ECO:0000256" key="10">
    <source>
        <dbReference type="ARBA" id="ARBA00023146"/>
    </source>
</evidence>
<feature type="binding site" evidence="11">
    <location>
        <position position="798"/>
    </location>
    <ligand>
        <name>Zn(2+)</name>
        <dbReference type="ChEBI" id="CHEBI:29105"/>
    </ligand>
</feature>
<dbReference type="HAMAP" id="MF_00036_B">
    <property type="entry name" value="Ala_tRNA_synth_B"/>
    <property type="match status" value="1"/>
</dbReference>
<dbReference type="SMART" id="SM00863">
    <property type="entry name" value="tRNA_SAD"/>
    <property type="match status" value="1"/>
</dbReference>
<dbReference type="InterPro" id="IPR002318">
    <property type="entry name" value="Ala-tRNA-lgiase_IIc"/>
</dbReference>
<dbReference type="GO" id="GO:0008270">
    <property type="term" value="F:zinc ion binding"/>
    <property type="evidence" value="ECO:0007669"/>
    <property type="project" value="UniProtKB-UniRule"/>
</dbReference>
<keyword evidence="3 11" id="KW-0436">Ligase</keyword>
<evidence type="ECO:0000256" key="12">
    <source>
        <dbReference type="SAM" id="Coils"/>
    </source>
</evidence>
<organism evidence="14 15">
    <name type="scientific">Cyanidioschyzon merolae (strain NIES-3377 / 10D)</name>
    <name type="common">Unicellular red alga</name>
    <dbReference type="NCBI Taxonomy" id="280699"/>
    <lineage>
        <taxon>Eukaryota</taxon>
        <taxon>Rhodophyta</taxon>
        <taxon>Bangiophyceae</taxon>
        <taxon>Cyanidiales</taxon>
        <taxon>Cyanidiaceae</taxon>
        <taxon>Cyanidioschyzon</taxon>
    </lineage>
</organism>
<dbReference type="EMBL" id="AP006489">
    <property type="protein sequence ID" value="BAM79626.1"/>
    <property type="molecule type" value="Genomic_DNA"/>
</dbReference>
<keyword evidence="10 11" id="KW-0030">Aminoacyl-tRNA synthetase</keyword>
<keyword evidence="9 11" id="KW-0648">Protein biosynthesis</keyword>
<feature type="binding site" evidence="11">
    <location>
        <position position="802"/>
    </location>
    <ligand>
        <name>Zn(2+)</name>
        <dbReference type="ChEBI" id="CHEBI:29105"/>
    </ligand>
</feature>
<keyword evidence="4 11" id="KW-0479">Metal-binding</keyword>
<dbReference type="GO" id="GO:0005524">
    <property type="term" value="F:ATP binding"/>
    <property type="evidence" value="ECO:0007669"/>
    <property type="project" value="UniProtKB-UniRule"/>
</dbReference>
<dbReference type="Pfam" id="PF02272">
    <property type="entry name" value="DHHA1"/>
    <property type="match status" value="1"/>
</dbReference>
<comment type="similarity">
    <text evidence="1">Belongs to the class-II aminoacyl-tRNA synthetase family. Alax-L subfamily.</text>
</comment>
<dbReference type="Gene3D" id="2.40.30.130">
    <property type="match status" value="1"/>
</dbReference>
<evidence type="ECO:0000259" key="13">
    <source>
        <dbReference type="PROSITE" id="PS50860"/>
    </source>
</evidence>
<dbReference type="InterPro" id="IPR018162">
    <property type="entry name" value="Ala-tRNA-ligase_IIc_anticod-bd"/>
</dbReference>
<comment type="subcellular location">
    <subcellularLocation>
        <location evidence="11">Mitochondrion</location>
    </subcellularLocation>
    <subcellularLocation>
        <location evidence="11">Cytoplasm</location>
    </subcellularLocation>
</comment>
<keyword evidence="6 11" id="KW-0862">Zinc</keyword>
<gene>
    <name evidence="14" type="ORF">CYME_CMG111C</name>
</gene>
<reference evidence="14 15" key="2">
    <citation type="journal article" date="2007" name="BMC Biol.">
        <title>A 100%-complete sequence reveals unusually simple genomic features in the hot-spring red alga Cyanidioschyzon merolae.</title>
        <authorList>
            <person name="Nozaki H."/>
            <person name="Takano H."/>
            <person name="Misumi O."/>
            <person name="Terasawa K."/>
            <person name="Matsuzaki M."/>
            <person name="Maruyama S."/>
            <person name="Nishida K."/>
            <person name="Yagisawa F."/>
            <person name="Yoshida Y."/>
            <person name="Fujiwara T."/>
            <person name="Takio S."/>
            <person name="Tamura K."/>
            <person name="Chung S.J."/>
            <person name="Nakamura S."/>
            <person name="Kuroiwa H."/>
            <person name="Tanaka K."/>
            <person name="Sato N."/>
            <person name="Kuroiwa T."/>
        </authorList>
    </citation>
    <scope>NUCLEOTIDE SEQUENCE [LARGE SCALE GENOMIC DNA]</scope>
    <source>
        <strain evidence="14 15">10D</strain>
    </source>
</reference>
<keyword evidence="2 11" id="KW-0820">tRNA-binding</keyword>
<dbReference type="OrthoDB" id="2423964at2759"/>
<dbReference type="InterPro" id="IPR023033">
    <property type="entry name" value="Ala_tRNA_ligase_euk/bac"/>
</dbReference>
<dbReference type="KEGG" id="cme:CYME_CMG111C"/>
<dbReference type="PRINTS" id="PR00980">
    <property type="entry name" value="TRNASYNTHALA"/>
</dbReference>
<dbReference type="Gene3D" id="3.30.54.20">
    <property type="match status" value="1"/>
</dbReference>
<dbReference type="Pfam" id="PF07973">
    <property type="entry name" value="tRNA_SAD"/>
    <property type="match status" value="1"/>
</dbReference>
<evidence type="ECO:0000256" key="2">
    <source>
        <dbReference type="ARBA" id="ARBA00022555"/>
    </source>
</evidence>
<evidence type="ECO:0000256" key="3">
    <source>
        <dbReference type="ARBA" id="ARBA00022598"/>
    </source>
</evidence>
<dbReference type="EC" id="6.1.1.7" evidence="11"/>
<evidence type="ECO:0000313" key="15">
    <source>
        <dbReference type="Proteomes" id="UP000007014"/>
    </source>
</evidence>
<sequence length="1031" mass="113497">MDLKEHTFGFANSPQGMQWATTSLRQLVPRNLVSWSTPWSLRDYATGTLPRWKWCPRINRYAKRERALSRPQRSARPALIATLSPEATARKKAAERVAVGKRLSSNEIRAAFLEFYQQRGHRVVPSASLVPDDPTILLTIAGMVPFKPIFLGQRQPPDPPRAVSAQRCLRTNDIENVGRTKRHHTFFEMLGNFSFGDYFKEQSIRWAWELITEVYGIPRERLCVSVLHADQEAYEIWRDVVGLPEHRIVRMSETDNFWSSGPTGPCGPCSEVYYDFKPELGTNVASGGHETSVPPATAGTGILDLNDDERFIELYNLVFMEFNRDTEGRLMPLQARNIDTGMGLERIAQVLQGVPNNYETDLMRPLLDKTAELAGRAYASLSERERVSAKIVADHARAVVHLLADGVQPSNLGRGYVLRRLIRRMVRHGRQLGIEQAFTEVVAGTAVALAADAGYLHVAEHRARITRELQMEEVRFRQTLERGEALLAELLRENRGHISGEDAFELYDTYGFPVEMTQEIAAEQGLQIDMDAFQRCMEAQRARARERGRPGSIDLPAESELVAQLGGNGTAIDRTEFVGYEQEQVATARIVALIVDGKAVQSLASVPEGSLNKVQVILDRTPFYAEGGGQVADTGELQLVQREPRIALRVADVQQLGNAWIHTASLDGTSADLHVGDVVTARIDAARRRRIRAHHTGTHLLQAALRQVLGADQVAQAGSLVDSERLRFDFTAPRALTDRELELVSELVNQWIDEAHPLIVEHLPYPEAVQRGAIAMFGEKYGDVVRVVNVPGVSMELCGGTHVRNTAEVGLFHVLSESSISSGVRRIEAICGQAARDFLNQRDLLVRTLQQTLRVTQSAELVARAEALLNENKLLERQAASARTELAKALAMRCLPTQQLRQETGKPVALLIKRLDQVDAVGTALGSWDNDILGAAADAILSQLGDRGIVVLAAAAAPSAQQVIMVGRCTPLVASETPVHMGRLLQAAAKRCRGGGGGKPTQAQAGGRDATSLDAALAALQEEVSRLLQGS</sequence>
<comment type="domain">
    <text evidence="11">Consists of three domains; the N-terminal catalytic domain, the editing domain and the C-terminal C-Ala domain. The editing domain removes incorrectly charged amino acids, while the C-Ala domain, along with tRNA(Ala), serves as a bridge to cooperatively bring together the editing and aminoacylation centers thus stimulating deacylation of misacylated tRNAs.</text>
</comment>
<evidence type="ECO:0000256" key="4">
    <source>
        <dbReference type="ARBA" id="ARBA00022723"/>
    </source>
</evidence>
<evidence type="ECO:0000256" key="1">
    <source>
        <dbReference type="ARBA" id="ARBA00008429"/>
    </source>
</evidence>
<dbReference type="InterPro" id="IPR018163">
    <property type="entry name" value="Thr/Ala-tRNA-synth_IIc_edit"/>
</dbReference>
<evidence type="ECO:0000313" key="14">
    <source>
        <dbReference type="EMBL" id="BAM79626.1"/>
    </source>
</evidence>
<dbReference type="PANTHER" id="PTHR11777:SF9">
    <property type="entry name" value="ALANINE--TRNA LIGASE, CYTOPLASMIC"/>
    <property type="match status" value="1"/>
</dbReference>
<dbReference type="Pfam" id="PF01411">
    <property type="entry name" value="tRNA-synt_2c"/>
    <property type="match status" value="1"/>
</dbReference>
<keyword evidence="7 11" id="KW-0067">ATP-binding</keyword>
<dbReference type="PANTHER" id="PTHR11777">
    <property type="entry name" value="ALANYL-TRNA SYNTHETASE"/>
    <property type="match status" value="1"/>
</dbReference>
<dbReference type="SUPFAM" id="SSF55681">
    <property type="entry name" value="Class II aaRS and biotin synthetases"/>
    <property type="match status" value="1"/>
</dbReference>
<dbReference type="SUPFAM" id="SSF50447">
    <property type="entry name" value="Translation proteins"/>
    <property type="match status" value="1"/>
</dbReference>
<evidence type="ECO:0000256" key="8">
    <source>
        <dbReference type="ARBA" id="ARBA00022884"/>
    </source>
</evidence>
<keyword evidence="5 11" id="KW-0547">Nucleotide-binding</keyword>
<evidence type="ECO:0000256" key="9">
    <source>
        <dbReference type="ARBA" id="ARBA00022917"/>
    </source>
</evidence>
<dbReference type="Gene3D" id="3.10.310.40">
    <property type="match status" value="1"/>
</dbReference>
<dbReference type="InterPro" id="IPR018165">
    <property type="entry name" value="Ala-tRNA-synth_IIc_core"/>
</dbReference>
<keyword evidence="11" id="KW-0496">Mitochondrion</keyword>
<dbReference type="GO" id="GO:0070143">
    <property type="term" value="P:mitochondrial alanyl-tRNA aminoacylation"/>
    <property type="evidence" value="ECO:0007669"/>
    <property type="project" value="UniProtKB-UniRule"/>
</dbReference>
<comment type="function">
    <text evidence="11">Catalyzes the attachment of alanine to tRNA(Ala) in a two-step reaction: alanine is first activated by ATP to form Ala-AMP and then transferred to the acceptor end of tRNA(Ala). Also edits incorrectly charged tRNA(Ala) via its editing domain.</text>
</comment>
<dbReference type="STRING" id="280699.M1UQ42"/>
<evidence type="ECO:0000256" key="7">
    <source>
        <dbReference type="ARBA" id="ARBA00022840"/>
    </source>
</evidence>
<dbReference type="InterPro" id="IPR009000">
    <property type="entry name" value="Transl_B-barrel_sf"/>
</dbReference>
<dbReference type="GO" id="GO:0000049">
    <property type="term" value="F:tRNA binding"/>
    <property type="evidence" value="ECO:0007669"/>
    <property type="project" value="UniProtKB-KW"/>
</dbReference>
<dbReference type="AlphaFoldDB" id="M1UQ42"/>
<dbReference type="GO" id="GO:0002161">
    <property type="term" value="F:aminoacyl-tRNA deacylase activity"/>
    <property type="evidence" value="ECO:0007669"/>
    <property type="project" value="TreeGrafter"/>
</dbReference>
<dbReference type="GO" id="GO:0004813">
    <property type="term" value="F:alanine-tRNA ligase activity"/>
    <property type="evidence" value="ECO:0007669"/>
    <property type="project" value="UniProtKB-UniRule"/>
</dbReference>
<dbReference type="SUPFAM" id="SSF101353">
    <property type="entry name" value="Putative anticodon-binding domain of alanyl-tRNA synthetase (AlaRS)"/>
    <property type="match status" value="1"/>
</dbReference>
<dbReference type="PROSITE" id="PS50860">
    <property type="entry name" value="AA_TRNA_LIGASE_II_ALA"/>
    <property type="match status" value="1"/>
</dbReference>
<dbReference type="RefSeq" id="XP_005535912.1">
    <property type="nucleotide sequence ID" value="XM_005535855.1"/>
</dbReference>
<dbReference type="GO" id="GO:0005739">
    <property type="term" value="C:mitochondrion"/>
    <property type="evidence" value="ECO:0007669"/>
    <property type="project" value="UniProtKB-SubCell"/>
</dbReference>
<keyword evidence="8 11" id="KW-0694">RNA-binding</keyword>
<dbReference type="InterPro" id="IPR050058">
    <property type="entry name" value="Ala-tRNA_ligase"/>
</dbReference>
<evidence type="ECO:0000256" key="6">
    <source>
        <dbReference type="ARBA" id="ARBA00022833"/>
    </source>
</evidence>
<dbReference type="Gene3D" id="6.10.250.550">
    <property type="match status" value="1"/>
</dbReference>
<dbReference type="InterPro" id="IPR018164">
    <property type="entry name" value="Ala-tRNA-synth_IIc_N"/>
</dbReference>
<feature type="domain" description="Alanyl-transfer RNA synthetases family profile" evidence="13">
    <location>
        <begin position="103"/>
        <end position="841"/>
    </location>
</feature>
<dbReference type="NCBIfam" id="TIGR00344">
    <property type="entry name" value="alaS"/>
    <property type="match status" value="1"/>
</dbReference>
<dbReference type="Gramene" id="CMG111CT">
    <property type="protein sequence ID" value="CMG111CT"/>
    <property type="gene ID" value="CMG111C"/>
</dbReference>
<dbReference type="FunFam" id="3.30.54.20:FF:000001">
    <property type="entry name" value="Alanine--tRNA ligase"/>
    <property type="match status" value="1"/>
</dbReference>
<dbReference type="OMA" id="GFDMEME"/>
<feature type="binding site" evidence="11">
    <location>
        <position position="695"/>
    </location>
    <ligand>
        <name>Zn(2+)</name>
        <dbReference type="ChEBI" id="CHEBI:29105"/>
    </ligand>
</feature>
<dbReference type="FunFam" id="3.30.930.10:FF:000004">
    <property type="entry name" value="Alanine--tRNA ligase"/>
    <property type="match status" value="1"/>
</dbReference>
<keyword evidence="11" id="KW-0963">Cytoplasm</keyword>
<proteinExistence type="inferred from homology"/>
<keyword evidence="15" id="KW-1185">Reference proteome</keyword>
<dbReference type="FunFam" id="3.10.310.40:FF:000001">
    <property type="entry name" value="Alanine--tRNA ligase"/>
    <property type="match status" value="1"/>
</dbReference>
<dbReference type="InterPro" id="IPR012947">
    <property type="entry name" value="tRNA_SAD"/>
</dbReference>
<dbReference type="HOGENOM" id="CLU_004485_1_1_1"/>
<dbReference type="GeneID" id="16993235"/>
<dbReference type="GO" id="GO:0005829">
    <property type="term" value="C:cytosol"/>
    <property type="evidence" value="ECO:0007669"/>
    <property type="project" value="TreeGrafter"/>
</dbReference>
<comment type="cofactor">
    <cofactor evidence="11">
        <name>Zn(2+)</name>
        <dbReference type="ChEBI" id="CHEBI:29105"/>
    </cofactor>
    <text evidence="11">Binds 1 zinc ion per subunit.</text>
</comment>
<dbReference type="InterPro" id="IPR045864">
    <property type="entry name" value="aa-tRNA-synth_II/BPL/LPL"/>
</dbReference>
<comment type="subunit">
    <text evidence="11">Monomer.</text>
</comment>
<name>M1UQ42_CYAM1</name>
<dbReference type="FunFam" id="3.30.980.10:FF:000004">
    <property type="entry name" value="Alanine--tRNA ligase, cytoplasmic"/>
    <property type="match status" value="1"/>
</dbReference>
<dbReference type="Proteomes" id="UP000007014">
    <property type="component" value="Chromosome 7"/>
</dbReference>
<feature type="coiled-coil region" evidence="12">
    <location>
        <begin position="858"/>
        <end position="892"/>
    </location>
</feature>